<dbReference type="Proteomes" id="UP000038009">
    <property type="component" value="Unassembled WGS sequence"/>
</dbReference>
<dbReference type="GO" id="GO:0005737">
    <property type="term" value="C:cytoplasm"/>
    <property type="evidence" value="ECO:0007669"/>
    <property type="project" value="TreeGrafter"/>
</dbReference>
<dbReference type="OMA" id="PANVEEC"/>
<evidence type="ECO:0000256" key="2">
    <source>
        <dbReference type="ARBA" id="ARBA00012489"/>
    </source>
</evidence>
<name>A0A0N1PCC3_LEPSE</name>
<dbReference type="GO" id="GO:0072686">
    <property type="term" value="C:mitotic spindle"/>
    <property type="evidence" value="ECO:0007669"/>
    <property type="project" value="TreeGrafter"/>
</dbReference>
<reference evidence="6 7" key="1">
    <citation type="journal article" date="2015" name="PLoS Pathog.">
        <title>Leptomonas seymouri: Adaptations to the Dixenous Life Cycle Analyzed by Genome Sequencing, Transcriptome Profiling and Co-infection with Leishmania donovani.</title>
        <authorList>
            <person name="Kraeva N."/>
            <person name="Butenko A."/>
            <person name="Hlavacova J."/>
            <person name="Kostygov A."/>
            <person name="Myskova J."/>
            <person name="Grybchuk D."/>
            <person name="Lestinova T."/>
            <person name="Votypka J."/>
            <person name="Volf P."/>
            <person name="Opperdoes F."/>
            <person name="Flegontov P."/>
            <person name="Lukes J."/>
            <person name="Yurchenko V."/>
        </authorList>
    </citation>
    <scope>NUCLEOTIDE SEQUENCE [LARGE SCALE GENOMIC DNA]</scope>
    <source>
        <strain evidence="6 7">ATCC 30220</strain>
    </source>
</reference>
<dbReference type="InterPro" id="IPR005314">
    <property type="entry name" value="Peptidase_C50"/>
</dbReference>
<evidence type="ECO:0000256" key="3">
    <source>
        <dbReference type="ARBA" id="ARBA00022801"/>
    </source>
</evidence>
<comment type="catalytic activity">
    <reaction evidence="1">
        <text>All bonds known to be hydrolyzed by this endopeptidase have arginine in P1 and an acidic residue in P4. P6 is often occupied by an acidic residue or by a hydroxy-amino-acid residue, the phosphorylation of which enhances cleavage.</text>
        <dbReference type="EC" id="3.4.22.49"/>
    </reaction>
</comment>
<comment type="caution">
    <text evidence="6">The sequence shown here is derived from an EMBL/GenBank/DDBJ whole genome shotgun (WGS) entry which is preliminary data.</text>
</comment>
<sequence length="1309" mass="141759">MTASYRTRLTALQHGIHHVLQTPAEVEEVVSSAEQLAALHYKRFTSPWDIPKLLCAVLRQQLNARTACTGSDQRLPLQCLMRLFLVSWKMTPLVSLPQPTSTTQASSSSPAASSAVCSADSIVRISQKDIERVAAELDSLRGLRAAGCSPPSSFSASSALKESADVYRTALSIVMSLLVYLHVIAAEGGDDSFQRVSETLWHCAHRWAASGSSTGVRVMALKAWMNTVLRRALRSEDADALVRTIELLGGVLPSATPCPTPQIAAADSPVSSGLDECWARLHARVFQHVCVGLHKSQARLKDRWTQTVTPVLTRIAAHEPPLHSRAFFQAPHLGDAQESALKVLMDEVRRLDGTTSEETPSWEAAAQLLLHLLQLATLQRHVDATCLRITPFISAQTYETYVRPVVAVCLRWGLTDAALALLEWALDGLDSHGKEWLQRLRGLNAEGDRAVEERAAKPLYRADGAQTDERSSSFGGCLYTEWMAQQSSSFREWPATVPHALNILVSCGDNSTNVNQLRLVCDALLRCPAPWSTRVLTDPFAATFLLRSLARLAAYFLDVGDLPLARHYLALLCQLLPRHLCPPLLSVLMSLLQRFACALSAYHVSPLGYAVPSSAHGEAVLAWRRVKTHLGDAALPSFHERALISPKGAVASMYATGMAWRARQEFQKHCAAMHAKTSVSKTVAPAEGRSDSRPHLRCTAVEVQYTPEHGGTLTLRRTQLDVHRSAPYAPCVESRVAPCYTVRCNGVGEDLRACATEMTDILRCNREQLLRGSSGAAVEERPLYVDRRGGAQRSSSASPTELAAGVGVPIDPSEAVPVAKGTVSVLSAEAQHQRKKEWWHARYALDARIGTVVLSLQKALGAIRVLLAGRPSDVLSSRLATLAKDFALRCVQLRSSQPCASLDALQQATFLVLLGGPYLWSTSQGDSDAQPTSFYCPSPHRTCPVCAATLRTARTTLLEAIVETGQRAATYEDRSHAPLTLGSGGDGEGDDGWVSLLADAPLNTQVDALAAAALDAYYDECALYRAGSAEASTHPHLDLLLHPREHTYLVLGGELHGLPWEGLDVCCDRSTSRVPSLDYLQCAYQTLCGAAVSLRRVLLYRDCEALQGHSDLTDLITRHPTWEVHYGDTLCSAATAQSKGGPSSSSSSPLLRRVVGPPTDLDHLDTYVYAGHRGGEQLISCASLYEWLPRSLCTQPSLVLLMGCSSARMFGNAQYDSVGLPYAYLSAGCSCVVGCLWDVTDGDVDRLTCRLLDVATTVPPKSATVGESLAVAHRACKLRCLTALSAVLYGLNLPIERELRSGCGAAGNE</sequence>
<dbReference type="PANTHER" id="PTHR12792">
    <property type="entry name" value="EXTRA SPINDLE POLES 1-RELATED"/>
    <property type="match status" value="1"/>
</dbReference>
<dbReference type="EMBL" id="LJSK01000370">
    <property type="protein sequence ID" value="KPI83470.1"/>
    <property type="molecule type" value="Genomic_DNA"/>
</dbReference>
<dbReference type="PROSITE" id="PS51700">
    <property type="entry name" value="SEPARIN"/>
    <property type="match status" value="1"/>
</dbReference>
<evidence type="ECO:0000259" key="5">
    <source>
        <dbReference type="PROSITE" id="PS51700"/>
    </source>
</evidence>
<dbReference type="EC" id="3.4.22.49" evidence="2"/>
<accession>A0A0N1PCC3</accession>
<dbReference type="GO" id="GO:0004197">
    <property type="term" value="F:cysteine-type endopeptidase activity"/>
    <property type="evidence" value="ECO:0007669"/>
    <property type="project" value="InterPro"/>
</dbReference>
<dbReference type="PANTHER" id="PTHR12792:SF0">
    <property type="entry name" value="SEPARIN"/>
    <property type="match status" value="1"/>
</dbReference>
<keyword evidence="7" id="KW-1185">Reference proteome</keyword>
<dbReference type="Pfam" id="PF03568">
    <property type="entry name" value="Separin_C"/>
    <property type="match status" value="2"/>
</dbReference>
<evidence type="ECO:0000313" key="6">
    <source>
        <dbReference type="EMBL" id="KPI83470.1"/>
    </source>
</evidence>
<dbReference type="GO" id="GO:0051307">
    <property type="term" value="P:meiotic chromosome separation"/>
    <property type="evidence" value="ECO:0007669"/>
    <property type="project" value="TreeGrafter"/>
</dbReference>
<feature type="domain" description="Peptidase C50" evidence="5">
    <location>
        <begin position="1092"/>
        <end position="1215"/>
    </location>
</feature>
<proteinExistence type="predicted"/>
<keyword evidence="3" id="KW-0378">Hydrolase</keyword>
<dbReference type="GO" id="GO:0006508">
    <property type="term" value="P:proteolysis"/>
    <property type="evidence" value="ECO:0007669"/>
    <property type="project" value="InterPro"/>
</dbReference>
<evidence type="ECO:0000313" key="7">
    <source>
        <dbReference type="Proteomes" id="UP000038009"/>
    </source>
</evidence>
<evidence type="ECO:0000256" key="4">
    <source>
        <dbReference type="ARBA" id="ARBA00022829"/>
    </source>
</evidence>
<gene>
    <name evidence="6" type="ORF">ABL78_7491</name>
</gene>
<protein>
    <recommendedName>
        <fullName evidence="2">separase</fullName>
        <ecNumber evidence="2">3.4.22.49</ecNumber>
    </recommendedName>
</protein>
<dbReference type="OrthoDB" id="10255632at2759"/>
<evidence type="ECO:0000256" key="1">
    <source>
        <dbReference type="ARBA" id="ARBA00000451"/>
    </source>
</evidence>
<dbReference type="VEuPathDB" id="TriTrypDB:Lsey_0370_0030"/>
<organism evidence="6 7">
    <name type="scientific">Leptomonas seymouri</name>
    <dbReference type="NCBI Taxonomy" id="5684"/>
    <lineage>
        <taxon>Eukaryota</taxon>
        <taxon>Discoba</taxon>
        <taxon>Euglenozoa</taxon>
        <taxon>Kinetoplastea</taxon>
        <taxon>Metakinetoplastina</taxon>
        <taxon>Trypanosomatida</taxon>
        <taxon>Trypanosomatidae</taxon>
        <taxon>Leishmaniinae</taxon>
        <taxon>Leptomonas</taxon>
    </lineage>
</organism>
<dbReference type="GO" id="GO:0005634">
    <property type="term" value="C:nucleus"/>
    <property type="evidence" value="ECO:0007669"/>
    <property type="project" value="InterPro"/>
</dbReference>
<keyword evidence="4" id="KW-0159">Chromosome partition</keyword>
<dbReference type="InterPro" id="IPR030397">
    <property type="entry name" value="SEPARIN_core_dom"/>
</dbReference>